<organism evidence="3 4">
    <name type="scientific">Coptis chinensis</name>
    <dbReference type="NCBI Taxonomy" id="261450"/>
    <lineage>
        <taxon>Eukaryota</taxon>
        <taxon>Viridiplantae</taxon>
        <taxon>Streptophyta</taxon>
        <taxon>Embryophyta</taxon>
        <taxon>Tracheophyta</taxon>
        <taxon>Spermatophyta</taxon>
        <taxon>Magnoliopsida</taxon>
        <taxon>Ranunculales</taxon>
        <taxon>Ranunculaceae</taxon>
        <taxon>Coptidoideae</taxon>
        <taxon>Coptis</taxon>
    </lineage>
</organism>
<dbReference type="Proteomes" id="UP000631114">
    <property type="component" value="Unassembled WGS sequence"/>
</dbReference>
<keyword evidence="2" id="KW-0812">Transmembrane</keyword>
<sequence>MSVHSIAAVNEKLFDINLVLEGQRLNIPSSGVSNTNKDSMWRIRLYCIKARDRYQHSLTTFVGAGTGAGHGNHNVFTVLYPRNLPPVRTTGYILVVVPLIAFCIGCIINVFHQRVGEYLKRPVVNKSNVHHPRSRNIHWKTALSDIREAEVLDDESGQDSQTPHEDPSPVSFEDMSHAYTKIEPAYQKFLSECGMSESGYWRGGSPE</sequence>
<dbReference type="OrthoDB" id="2107166at2759"/>
<dbReference type="AlphaFoldDB" id="A0A835LUC8"/>
<protein>
    <submittedName>
        <fullName evidence="3">Uncharacterized protein</fullName>
    </submittedName>
</protein>
<evidence type="ECO:0000256" key="2">
    <source>
        <dbReference type="SAM" id="Phobius"/>
    </source>
</evidence>
<keyword evidence="2" id="KW-1133">Transmembrane helix</keyword>
<evidence type="ECO:0000313" key="4">
    <source>
        <dbReference type="Proteomes" id="UP000631114"/>
    </source>
</evidence>
<accession>A0A835LUC8</accession>
<evidence type="ECO:0000256" key="1">
    <source>
        <dbReference type="SAM" id="MobiDB-lite"/>
    </source>
</evidence>
<feature type="transmembrane region" description="Helical" evidence="2">
    <location>
        <begin position="91"/>
        <end position="111"/>
    </location>
</feature>
<dbReference type="EMBL" id="JADFTS010000004">
    <property type="protein sequence ID" value="KAF9608558.1"/>
    <property type="molecule type" value="Genomic_DNA"/>
</dbReference>
<evidence type="ECO:0000313" key="3">
    <source>
        <dbReference type="EMBL" id="KAF9608558.1"/>
    </source>
</evidence>
<reference evidence="3 4" key="1">
    <citation type="submission" date="2020-10" db="EMBL/GenBank/DDBJ databases">
        <title>The Coptis chinensis genome and diversification of protoberbering-type alkaloids.</title>
        <authorList>
            <person name="Wang B."/>
            <person name="Shu S."/>
            <person name="Song C."/>
            <person name="Liu Y."/>
        </authorList>
    </citation>
    <scope>NUCLEOTIDE SEQUENCE [LARGE SCALE GENOMIC DNA]</scope>
    <source>
        <strain evidence="3">HL-2020</strain>
        <tissue evidence="3">Leaf</tissue>
    </source>
</reference>
<feature type="region of interest" description="Disordered" evidence="1">
    <location>
        <begin position="152"/>
        <end position="174"/>
    </location>
</feature>
<name>A0A835LUC8_9MAGN</name>
<keyword evidence="2" id="KW-0472">Membrane</keyword>
<gene>
    <name evidence="3" type="ORF">IFM89_009924</name>
</gene>
<keyword evidence="4" id="KW-1185">Reference proteome</keyword>
<comment type="caution">
    <text evidence="3">The sequence shown here is derived from an EMBL/GenBank/DDBJ whole genome shotgun (WGS) entry which is preliminary data.</text>
</comment>
<proteinExistence type="predicted"/>